<name>B2JSY9_PARP8</name>
<feature type="transmembrane region" description="Helical" evidence="7">
    <location>
        <begin position="196"/>
        <end position="216"/>
    </location>
</feature>
<keyword evidence="10" id="KW-1185">Reference proteome</keyword>
<feature type="transmembrane region" description="Helical" evidence="7">
    <location>
        <begin position="355"/>
        <end position="380"/>
    </location>
</feature>
<evidence type="ECO:0000256" key="1">
    <source>
        <dbReference type="ARBA" id="ARBA00004651"/>
    </source>
</evidence>
<dbReference type="Gene3D" id="1.20.1250.20">
    <property type="entry name" value="MFS general substrate transporter like domains"/>
    <property type="match status" value="1"/>
</dbReference>
<sequence>MMSVAAQNSAAVPAIDQRQVMGAVFASCLGWALDLFDLFVLLYVAPVVGRLFFPSDHAMLSLAAVYASFAVTLLMRPLGSALFGSYADRHGRKGAMIIAVVGVGLSTALFGALPTVHQIGLAAPVIFLLLRLVQGVFVGGVVASTHTIGTESVAPKYRGAVSGLIGGGGAGMGALLASLTFLLMSTLFPGHQFEVWGWRCMFFTGIISSVLGLFVFNSLEESPLWRKLAAEKAAKAAAQHRHAPVEIVRSPLRTLFSRDFRSILFVNLLLTVGGGSGYYLTSGYLPTFLKVVSRTPNGAAAAILMLCSIAVVIASVAAGHLSTFIGRKRAFVWIGLIRLVALPGLYLLLPTANDIVTLGLYAVILSALGSAGYAPILIFLNERFPTAIRATGTGLSWNIGFAIGGMMPTVVSLVAKETSELPLTLAIFVGTISVIFLIGAFIVPETRGRLDQAAVPQREATR</sequence>
<dbReference type="AlphaFoldDB" id="B2JSY9"/>
<organism evidence="9 10">
    <name type="scientific">Paraburkholderia phymatum (strain DSM 17167 / CIP 108236 / LMG 21445 / STM815)</name>
    <name type="common">Burkholderia phymatum</name>
    <dbReference type="NCBI Taxonomy" id="391038"/>
    <lineage>
        <taxon>Bacteria</taxon>
        <taxon>Pseudomonadati</taxon>
        <taxon>Pseudomonadota</taxon>
        <taxon>Betaproteobacteria</taxon>
        <taxon>Burkholderiales</taxon>
        <taxon>Burkholderiaceae</taxon>
        <taxon>Paraburkholderia</taxon>
    </lineage>
</organism>
<evidence type="ECO:0000256" key="4">
    <source>
        <dbReference type="ARBA" id="ARBA00022692"/>
    </source>
</evidence>
<evidence type="ECO:0000256" key="5">
    <source>
        <dbReference type="ARBA" id="ARBA00022989"/>
    </source>
</evidence>
<keyword evidence="5 7" id="KW-1133">Transmembrane helix</keyword>
<dbReference type="HOGENOM" id="CLU_001265_39_5_4"/>
<dbReference type="SUPFAM" id="SSF103473">
    <property type="entry name" value="MFS general substrate transporter"/>
    <property type="match status" value="1"/>
</dbReference>
<keyword evidence="3" id="KW-1003">Cell membrane</keyword>
<dbReference type="Proteomes" id="UP000001192">
    <property type="component" value="Plasmid pBPHY01"/>
</dbReference>
<geneLocation type="plasmid" evidence="9 10">
    <name>pBPHY01</name>
</geneLocation>
<dbReference type="EMBL" id="CP001045">
    <property type="protein sequence ID" value="ACC75692.1"/>
    <property type="molecule type" value="Genomic_DNA"/>
</dbReference>
<dbReference type="Pfam" id="PF07690">
    <property type="entry name" value="MFS_1"/>
    <property type="match status" value="1"/>
</dbReference>
<protein>
    <submittedName>
        <fullName evidence="9">Major facilitator superfamily MFS_1</fullName>
    </submittedName>
</protein>
<gene>
    <name evidence="9" type="ordered locus">Bphy_6667</name>
</gene>
<reference evidence="10" key="1">
    <citation type="journal article" date="2014" name="Stand. Genomic Sci.">
        <title>Complete genome sequence of Burkholderia phymatum STM815(T), a broad host range and efficient nitrogen-fixing symbiont of Mimosa species.</title>
        <authorList>
            <person name="Moulin L."/>
            <person name="Klonowska A."/>
            <person name="Caroline B."/>
            <person name="Booth K."/>
            <person name="Vriezen J.A."/>
            <person name="Melkonian R."/>
            <person name="James E.K."/>
            <person name="Young J.P."/>
            <person name="Bena G."/>
            <person name="Hauser L."/>
            <person name="Land M."/>
            <person name="Kyrpides N."/>
            <person name="Bruce D."/>
            <person name="Chain P."/>
            <person name="Copeland A."/>
            <person name="Pitluck S."/>
            <person name="Woyke T."/>
            <person name="Lizotte-Waniewski M."/>
            <person name="Bristow J."/>
            <person name="Riley M."/>
        </authorList>
    </citation>
    <scope>NUCLEOTIDE SEQUENCE [LARGE SCALE GENOMIC DNA]</scope>
    <source>
        <strain evidence="10">DSM 17167 / CIP 108236 / LMG 21445 / STM815</strain>
        <plasmid evidence="10">Plasmid pBPHY01</plasmid>
    </source>
</reference>
<accession>B2JSY9</accession>
<comment type="subcellular location">
    <subcellularLocation>
        <location evidence="1">Cell membrane</location>
        <topology evidence="1">Multi-pass membrane protein</topology>
    </subcellularLocation>
</comment>
<evidence type="ECO:0000256" key="2">
    <source>
        <dbReference type="ARBA" id="ARBA00022448"/>
    </source>
</evidence>
<feature type="transmembrane region" description="Helical" evidence="7">
    <location>
        <begin position="20"/>
        <end position="45"/>
    </location>
</feature>
<keyword evidence="9" id="KW-0614">Plasmid</keyword>
<evidence type="ECO:0000259" key="8">
    <source>
        <dbReference type="PROSITE" id="PS50850"/>
    </source>
</evidence>
<evidence type="ECO:0000256" key="6">
    <source>
        <dbReference type="ARBA" id="ARBA00023136"/>
    </source>
</evidence>
<keyword evidence="2" id="KW-0813">Transport</keyword>
<feature type="transmembrane region" description="Helical" evidence="7">
    <location>
        <begin position="262"/>
        <end position="280"/>
    </location>
</feature>
<dbReference type="InterPro" id="IPR011701">
    <property type="entry name" value="MFS"/>
</dbReference>
<dbReference type="KEGG" id="bph:Bphy_6667"/>
<dbReference type="InterPro" id="IPR036259">
    <property type="entry name" value="MFS_trans_sf"/>
</dbReference>
<dbReference type="PANTHER" id="PTHR43045:SF1">
    <property type="entry name" value="SHIKIMATE TRANSPORTER"/>
    <property type="match status" value="1"/>
</dbReference>
<evidence type="ECO:0000313" key="10">
    <source>
        <dbReference type="Proteomes" id="UP000001192"/>
    </source>
</evidence>
<dbReference type="PROSITE" id="PS50850">
    <property type="entry name" value="MFS"/>
    <property type="match status" value="1"/>
</dbReference>
<feature type="transmembrane region" description="Helical" evidence="7">
    <location>
        <begin position="164"/>
        <end position="184"/>
    </location>
</feature>
<feature type="transmembrane region" description="Helical" evidence="7">
    <location>
        <begin position="57"/>
        <end position="75"/>
    </location>
</feature>
<dbReference type="PANTHER" id="PTHR43045">
    <property type="entry name" value="SHIKIMATE TRANSPORTER"/>
    <property type="match status" value="1"/>
</dbReference>
<feature type="transmembrane region" description="Helical" evidence="7">
    <location>
        <begin position="330"/>
        <end position="349"/>
    </location>
</feature>
<feature type="transmembrane region" description="Helical" evidence="7">
    <location>
        <begin position="300"/>
        <end position="318"/>
    </location>
</feature>
<feature type="transmembrane region" description="Helical" evidence="7">
    <location>
        <begin position="392"/>
        <end position="415"/>
    </location>
</feature>
<dbReference type="PROSITE" id="PS00217">
    <property type="entry name" value="SUGAR_TRANSPORT_2"/>
    <property type="match status" value="1"/>
</dbReference>
<feature type="domain" description="Major facilitator superfamily (MFS) profile" evidence="8">
    <location>
        <begin position="23"/>
        <end position="447"/>
    </location>
</feature>
<proteinExistence type="predicted"/>
<dbReference type="GO" id="GO:0022857">
    <property type="term" value="F:transmembrane transporter activity"/>
    <property type="evidence" value="ECO:0007669"/>
    <property type="project" value="InterPro"/>
</dbReference>
<evidence type="ECO:0000256" key="3">
    <source>
        <dbReference type="ARBA" id="ARBA00022475"/>
    </source>
</evidence>
<dbReference type="GO" id="GO:0005886">
    <property type="term" value="C:plasma membrane"/>
    <property type="evidence" value="ECO:0007669"/>
    <property type="project" value="UniProtKB-SubCell"/>
</dbReference>
<keyword evidence="6 7" id="KW-0472">Membrane</keyword>
<keyword evidence="4 7" id="KW-0812">Transmembrane</keyword>
<feature type="transmembrane region" description="Helical" evidence="7">
    <location>
        <begin position="421"/>
        <end position="443"/>
    </location>
</feature>
<dbReference type="InterPro" id="IPR005829">
    <property type="entry name" value="Sugar_transporter_CS"/>
</dbReference>
<feature type="transmembrane region" description="Helical" evidence="7">
    <location>
        <begin position="95"/>
        <end position="113"/>
    </location>
</feature>
<evidence type="ECO:0000313" key="9">
    <source>
        <dbReference type="EMBL" id="ACC75692.1"/>
    </source>
</evidence>
<evidence type="ECO:0000256" key="7">
    <source>
        <dbReference type="SAM" id="Phobius"/>
    </source>
</evidence>
<feature type="transmembrane region" description="Helical" evidence="7">
    <location>
        <begin position="119"/>
        <end position="143"/>
    </location>
</feature>
<dbReference type="InterPro" id="IPR020846">
    <property type="entry name" value="MFS_dom"/>
</dbReference>